<evidence type="ECO:0000259" key="11">
    <source>
        <dbReference type="Pfam" id="PF00593"/>
    </source>
</evidence>
<dbReference type="InterPro" id="IPR008969">
    <property type="entry name" value="CarboxyPept-like_regulatory"/>
</dbReference>
<organism evidence="13 14">
    <name type="scientific">Marinoscillum luteum</name>
    <dbReference type="NCBI Taxonomy" id="861051"/>
    <lineage>
        <taxon>Bacteria</taxon>
        <taxon>Pseudomonadati</taxon>
        <taxon>Bacteroidota</taxon>
        <taxon>Cytophagia</taxon>
        <taxon>Cytophagales</taxon>
        <taxon>Reichenbachiellaceae</taxon>
        <taxon>Marinoscillum</taxon>
    </lineage>
</organism>
<dbReference type="EMBL" id="JBIPKE010000020">
    <property type="protein sequence ID" value="MFH6985852.1"/>
    <property type="molecule type" value="Genomic_DNA"/>
</dbReference>
<dbReference type="InterPro" id="IPR037066">
    <property type="entry name" value="Plug_dom_sf"/>
</dbReference>
<dbReference type="Gene3D" id="2.170.130.10">
    <property type="entry name" value="TonB-dependent receptor, plug domain"/>
    <property type="match status" value="1"/>
</dbReference>
<dbReference type="Gene3D" id="2.40.170.20">
    <property type="entry name" value="TonB-dependent receptor, beta-barrel domain"/>
    <property type="match status" value="1"/>
</dbReference>
<evidence type="ECO:0000256" key="7">
    <source>
        <dbReference type="ARBA" id="ARBA00023237"/>
    </source>
</evidence>
<dbReference type="InterPro" id="IPR000531">
    <property type="entry name" value="Beta-barrel_TonB"/>
</dbReference>
<dbReference type="NCBIfam" id="TIGR04056">
    <property type="entry name" value="OMP_RagA_SusC"/>
    <property type="match status" value="1"/>
</dbReference>
<feature type="chain" id="PRO_5045459562" evidence="10">
    <location>
        <begin position="24"/>
        <end position="1001"/>
    </location>
</feature>
<feature type="signal peptide" evidence="10">
    <location>
        <begin position="1"/>
        <end position="23"/>
    </location>
</feature>
<evidence type="ECO:0000256" key="3">
    <source>
        <dbReference type="ARBA" id="ARBA00022452"/>
    </source>
</evidence>
<comment type="subcellular location">
    <subcellularLocation>
        <location evidence="1 8">Cell outer membrane</location>
        <topology evidence="1 8">Multi-pass membrane protein</topology>
    </subcellularLocation>
</comment>
<reference evidence="13 14" key="1">
    <citation type="journal article" date="2013" name="Int. J. Syst. Evol. Microbiol.">
        <title>Marinoscillum luteum sp. nov., isolated from marine sediment.</title>
        <authorList>
            <person name="Cha I.T."/>
            <person name="Park S.J."/>
            <person name="Kim S.J."/>
            <person name="Kim J.G."/>
            <person name="Jung M.Y."/>
            <person name="Shin K.S."/>
            <person name="Kwon K.K."/>
            <person name="Yang S.H."/>
            <person name="Seo Y.S."/>
            <person name="Rhee S.K."/>
        </authorList>
    </citation>
    <scope>NUCLEOTIDE SEQUENCE [LARGE SCALE GENOMIC DNA]</scope>
    <source>
        <strain evidence="13 14">KCTC 23939</strain>
    </source>
</reference>
<evidence type="ECO:0000256" key="4">
    <source>
        <dbReference type="ARBA" id="ARBA00022692"/>
    </source>
</evidence>
<dbReference type="InterPro" id="IPR012910">
    <property type="entry name" value="Plug_dom"/>
</dbReference>
<dbReference type="InterPro" id="IPR023997">
    <property type="entry name" value="TonB-dep_OMP_SusC/RagA_CS"/>
</dbReference>
<keyword evidence="5 9" id="KW-0798">TonB box</keyword>
<sequence length="1001" mass="109329">MKIVKRCWVSLVLLCLGSMQVLAQEARISGRVISAEDKGSLVGVTIQEKNTMNGTITDIDGNYTLTVASEEAVLVFSYIGFLAQEVSLNGRSQVNVTLQVDMSELEEVVVVGYGTQDKKDVTGAISSIRTEEIQNLPLRSVDQALQGRSAGVFFVQSSGMPGAGSSVRIRGGNSINGSNEPLYVVDGVPISSGQGDANSLNPLNTINPNDIQSIEVLKDASATSIYGSRGGNGVVLITTKRGKSGEGRISFNAYHGFQKETNRYDLLNAKQFETLANEASLADGGPLLYDPSLNPVSTDWQDAMLRDLAPMTNYNVSATGGDNGTNYLISFDYFNQEGVIKTSDLERYSFRLNLDKEVKQNLKVGNSLTASYVKTNRANSGSIFSMLTTAPNLPIKQPDGSYTQYNNQGIGFNNPIALLDGYQNLNKTFRTIGNAFASWEIIEGLTARTSWGLDASFNKNDTYMPQSVFSGSQVGGDASVFTAQTYTWLNENTINYKKTLGEHSLDLLGGFTQQSSRYESLGASAQGFLNDVTGTYDLGLGNPDAAQLPSSLVANWVIHSYIARINYGFKDRYLLTLTGRADGSSRFGANNRFGYFPSAAIAWRAIEESFIQDLNVFTDLKFRASYGITGNQDGIGNYPSLDLWDGTKYVFGDRIVTGITPSQVGNRNLKWERTSQADVGLEMGFFKNRLTFVADAYYKKTNDLLLRVTIPTTSGFSSGMKNIGAVENKGVEFSANGVILDRGFKWTSGFNITFNENKITSLGGEDEIIPASSPTVLRINQSLGTFYGYVSDGLFQSTEEVAASAQPSAKPGDVRFVDFDENGVINESDRQIIGNAQPQFFGGFNNTFSYKGFDLSVLLQYVYGNDLYNLNLRTLENLTGNQNQRTTVLNRWTAENTDTDVPRATATKPTDVSYDRYVEDGSYLRVKNIQLAYTIPSGALDKLGVSVMRVYVNAQNLFTFTDYTGLDPEVSRYGSDNISQGFDSGAYPNTKVFTAGFNLSF</sequence>
<evidence type="ECO:0000313" key="13">
    <source>
        <dbReference type="EMBL" id="MFH6985852.1"/>
    </source>
</evidence>
<dbReference type="SUPFAM" id="SSF56935">
    <property type="entry name" value="Porins"/>
    <property type="match status" value="1"/>
</dbReference>
<dbReference type="Pfam" id="PF00593">
    <property type="entry name" value="TonB_dep_Rec_b-barrel"/>
    <property type="match status" value="1"/>
</dbReference>
<dbReference type="Pfam" id="PF07715">
    <property type="entry name" value="Plug"/>
    <property type="match status" value="1"/>
</dbReference>
<dbReference type="SUPFAM" id="SSF49464">
    <property type="entry name" value="Carboxypeptidase regulatory domain-like"/>
    <property type="match status" value="1"/>
</dbReference>
<evidence type="ECO:0000256" key="10">
    <source>
        <dbReference type="SAM" id="SignalP"/>
    </source>
</evidence>
<keyword evidence="3 8" id="KW-1134">Transmembrane beta strand</keyword>
<dbReference type="Pfam" id="PF13715">
    <property type="entry name" value="CarbopepD_reg_2"/>
    <property type="match status" value="1"/>
</dbReference>
<keyword evidence="2 8" id="KW-0813">Transport</keyword>
<dbReference type="NCBIfam" id="TIGR04057">
    <property type="entry name" value="SusC_RagA_signa"/>
    <property type="match status" value="1"/>
</dbReference>
<evidence type="ECO:0000256" key="6">
    <source>
        <dbReference type="ARBA" id="ARBA00023136"/>
    </source>
</evidence>
<protein>
    <submittedName>
        <fullName evidence="13">SusC/RagA family TonB-linked outer membrane protein</fullName>
    </submittedName>
</protein>
<comment type="similarity">
    <text evidence="8 9">Belongs to the TonB-dependent receptor family.</text>
</comment>
<name>A0ABW7NES9_9BACT</name>
<keyword evidence="14" id="KW-1185">Reference proteome</keyword>
<evidence type="ECO:0000256" key="1">
    <source>
        <dbReference type="ARBA" id="ARBA00004571"/>
    </source>
</evidence>
<dbReference type="Proteomes" id="UP001610063">
    <property type="component" value="Unassembled WGS sequence"/>
</dbReference>
<evidence type="ECO:0000256" key="9">
    <source>
        <dbReference type="RuleBase" id="RU003357"/>
    </source>
</evidence>
<keyword evidence="6 8" id="KW-0472">Membrane</keyword>
<dbReference type="Gene3D" id="2.60.40.1120">
    <property type="entry name" value="Carboxypeptidase-like, regulatory domain"/>
    <property type="match status" value="1"/>
</dbReference>
<evidence type="ECO:0000259" key="12">
    <source>
        <dbReference type="Pfam" id="PF07715"/>
    </source>
</evidence>
<feature type="domain" description="TonB-dependent receptor-like beta-barrel" evidence="11">
    <location>
        <begin position="405"/>
        <end position="957"/>
    </location>
</feature>
<keyword evidence="7 8" id="KW-0998">Cell outer membrane</keyword>
<dbReference type="InterPro" id="IPR023996">
    <property type="entry name" value="TonB-dep_OMP_SusC/RagA"/>
</dbReference>
<comment type="caution">
    <text evidence="13">The sequence shown here is derived from an EMBL/GenBank/DDBJ whole genome shotgun (WGS) entry which is preliminary data.</text>
</comment>
<dbReference type="RefSeq" id="WP_395419289.1">
    <property type="nucleotide sequence ID" value="NZ_JBIPKE010000020.1"/>
</dbReference>
<evidence type="ECO:0000256" key="5">
    <source>
        <dbReference type="ARBA" id="ARBA00023077"/>
    </source>
</evidence>
<proteinExistence type="inferred from homology"/>
<dbReference type="InterPro" id="IPR036942">
    <property type="entry name" value="Beta-barrel_TonB_sf"/>
</dbReference>
<keyword evidence="10" id="KW-0732">Signal</keyword>
<dbReference type="PROSITE" id="PS52016">
    <property type="entry name" value="TONB_DEPENDENT_REC_3"/>
    <property type="match status" value="1"/>
</dbReference>
<evidence type="ECO:0000256" key="2">
    <source>
        <dbReference type="ARBA" id="ARBA00022448"/>
    </source>
</evidence>
<feature type="domain" description="TonB-dependent receptor plug" evidence="12">
    <location>
        <begin position="117"/>
        <end position="234"/>
    </location>
</feature>
<keyword evidence="4 8" id="KW-0812">Transmembrane</keyword>
<dbReference type="InterPro" id="IPR039426">
    <property type="entry name" value="TonB-dep_rcpt-like"/>
</dbReference>
<evidence type="ECO:0000313" key="14">
    <source>
        <dbReference type="Proteomes" id="UP001610063"/>
    </source>
</evidence>
<accession>A0ABW7NES9</accession>
<evidence type="ECO:0000256" key="8">
    <source>
        <dbReference type="PROSITE-ProRule" id="PRU01360"/>
    </source>
</evidence>
<gene>
    <name evidence="13" type="ORF">ACHKAR_20525</name>
</gene>